<dbReference type="AlphaFoldDB" id="C3X8C9"/>
<organism evidence="1 2">
    <name type="scientific">Oxalobacter formigenes OXCC13</name>
    <dbReference type="NCBI Taxonomy" id="556269"/>
    <lineage>
        <taxon>Bacteria</taxon>
        <taxon>Pseudomonadati</taxon>
        <taxon>Pseudomonadota</taxon>
        <taxon>Betaproteobacteria</taxon>
        <taxon>Burkholderiales</taxon>
        <taxon>Oxalobacteraceae</taxon>
        <taxon>Oxalobacter</taxon>
    </lineage>
</organism>
<gene>
    <name evidence="1" type="ORF">OFBG_00483</name>
</gene>
<sequence>MGKTTIFDFMKAYKAALKKKDGKKKYYWGFMGDILGELILPTDEEIIEFANRDLSSTVALRFFLQPWIMPDFFLFTEESKERIRDTLAWYLHQPEKELDSIVNAFQIPIRVESSRQLYTVIWQEFFLSDFPDPIDPNEYEEDTSPEFINSLYKMAERPDWSDTSYYSNPERIGTVKKDLIEWYTPDRSLEEIQRWALTGIRPNNIPGLISDATKWLDWYDMNRGNERALKQFGELQENGLYVDRLTLTFDKDIGIGFFAGTTKPVKTRRARFLFDKLGNLLANYPILK</sequence>
<dbReference type="EMBL" id="GG658170">
    <property type="protein sequence ID" value="EEO29455.1"/>
    <property type="molecule type" value="Genomic_DNA"/>
</dbReference>
<protein>
    <submittedName>
        <fullName evidence="1">Uncharacterized protein</fullName>
    </submittedName>
</protein>
<reference evidence="1 2" key="1">
    <citation type="submission" date="2009-02" db="EMBL/GenBank/DDBJ databases">
        <title>The Genome Sequence of Oxalobacter formigenes OXCC13.</title>
        <authorList>
            <consortium name="The Broad Institute Genome Sequencing Platform"/>
            <person name="Ward D."/>
            <person name="Young S.K."/>
            <person name="Kodira C.D."/>
            <person name="Zeng Q."/>
            <person name="Koehrsen M."/>
            <person name="Alvarado L."/>
            <person name="Berlin A."/>
            <person name="Borenstein D."/>
            <person name="Chen Z."/>
            <person name="Engels R."/>
            <person name="Freedman E."/>
            <person name="Gellesch M."/>
            <person name="Goldberg J."/>
            <person name="Griggs A."/>
            <person name="Gujja S."/>
            <person name="Heiman D."/>
            <person name="Hepburn T."/>
            <person name="Howarth C."/>
            <person name="Jen D."/>
            <person name="Larson L."/>
            <person name="Lewis B."/>
            <person name="Mehta T."/>
            <person name="Park D."/>
            <person name="Pearson M."/>
            <person name="Roberts A."/>
            <person name="Saif S."/>
            <person name="Shea T."/>
            <person name="Shenoy N."/>
            <person name="Sisk P."/>
            <person name="Stolte C."/>
            <person name="Sykes S."/>
            <person name="Walk T."/>
            <person name="White J."/>
            <person name="Yandava C."/>
            <person name="Allison M.J."/>
            <person name="Lander E."/>
            <person name="Nusbaum C."/>
            <person name="Galagan J."/>
            <person name="Birren B."/>
        </authorList>
    </citation>
    <scope>NUCLEOTIDE SEQUENCE [LARGE SCALE GENOMIC DNA]</scope>
    <source>
        <strain evidence="1 2">OXCC13</strain>
    </source>
</reference>
<accession>C3X8C9</accession>
<evidence type="ECO:0000313" key="2">
    <source>
        <dbReference type="Proteomes" id="UP000005089"/>
    </source>
</evidence>
<evidence type="ECO:0000313" key="1">
    <source>
        <dbReference type="EMBL" id="EEO29455.1"/>
    </source>
</evidence>
<keyword evidence="2" id="KW-1185">Reference proteome</keyword>
<dbReference type="HOGENOM" id="CLU_965913_0_0_4"/>
<name>C3X8C9_OXAFO</name>
<dbReference type="OrthoDB" id="9884502at2"/>
<dbReference type="Proteomes" id="UP000005089">
    <property type="component" value="Unassembled WGS sequence"/>
</dbReference>
<proteinExistence type="predicted"/>
<dbReference type="RefSeq" id="WP_005879944.1">
    <property type="nucleotide sequence ID" value="NZ_CP019430.1"/>
</dbReference>
<dbReference type="GeneID" id="77135603"/>